<sequence length="498" mass="53822">MQTLSETEEQKLKLDQMLPLVWRCSKRNGNNKADPPTCGEIAVCPSWLSYFPSEKPVHRVKTPHNELSWISTSWCLPTPGWRLSTPAGGYPPQPGGFPPQAGGYPPQPGGYPSMPPAGGNAGWGAGPGMGMGGGGMPQGYPGGPAPGQPMPNYPGAPAPNPSMPAYGGGAPAAPVAPAINRGFRGTIKDFPGADPLRDVEVLRKAMKGFGTDEKAIIELLGSRSNKQRVPLVAAYKTTYGKDLISDMKSELTGNFERLCLAMLKTPAQLAAYELHEAIQGAGTDEACLIEILASRDNAEIREISQIYKAEYGKALEDAIISDTSGHFRRLLVSLSQGNRDEKETVDVSLAKQDAQKLYAAGENKVGTDESQFNAILCARSKPHLRAVFHEYQQMSGRDIEKSICREMSGNVESGMVAVVKCIKNTPAYFAERLHKAMQGAGTKDRTLIRIMVSRCEVDMVDIRQDYVQKYGKSLYTHISGDTSGDYQKLLLKLCGGND</sequence>
<dbReference type="SMART" id="SM00335">
    <property type="entry name" value="ANX"/>
    <property type="match status" value="4"/>
</dbReference>
<dbReference type="PANTHER" id="PTHR10502">
    <property type="entry name" value="ANNEXIN"/>
    <property type="match status" value="1"/>
</dbReference>
<evidence type="ECO:0000256" key="7">
    <source>
        <dbReference type="SAM" id="MobiDB-lite"/>
    </source>
</evidence>
<dbReference type="AlphaFoldDB" id="A0A8T3CSZ7"/>
<organism evidence="8 9">
    <name type="scientific">Albula goreensis</name>
    <dbReference type="NCBI Taxonomy" id="1534307"/>
    <lineage>
        <taxon>Eukaryota</taxon>
        <taxon>Metazoa</taxon>
        <taxon>Chordata</taxon>
        <taxon>Craniata</taxon>
        <taxon>Vertebrata</taxon>
        <taxon>Euteleostomi</taxon>
        <taxon>Actinopterygii</taxon>
        <taxon>Neopterygii</taxon>
        <taxon>Teleostei</taxon>
        <taxon>Albuliformes</taxon>
        <taxon>Albulidae</taxon>
        <taxon>Albula</taxon>
    </lineage>
</organism>
<dbReference type="GO" id="GO:0005509">
    <property type="term" value="F:calcium ion binding"/>
    <property type="evidence" value="ECO:0007669"/>
    <property type="project" value="InterPro"/>
</dbReference>
<name>A0A8T3CSZ7_9TELE</name>
<proteinExistence type="inferred from homology"/>
<dbReference type="OrthoDB" id="37886at2759"/>
<dbReference type="InterPro" id="IPR001464">
    <property type="entry name" value="Annexin"/>
</dbReference>
<dbReference type="InterPro" id="IPR018252">
    <property type="entry name" value="Annexin_repeat_CS"/>
</dbReference>
<dbReference type="PROSITE" id="PS00223">
    <property type="entry name" value="ANNEXIN_1"/>
    <property type="match status" value="2"/>
</dbReference>
<comment type="domain">
    <text evidence="6">A pair of annexin repeats may form one binding site for calcium and phospholipid.</text>
</comment>
<evidence type="ECO:0000256" key="2">
    <source>
        <dbReference type="ARBA" id="ARBA00022737"/>
    </source>
</evidence>
<dbReference type="FunFam" id="1.10.220.10:FF:000001">
    <property type="entry name" value="Annexin"/>
    <property type="match status" value="1"/>
</dbReference>
<evidence type="ECO:0000256" key="5">
    <source>
        <dbReference type="ARBA" id="ARBA00023302"/>
    </source>
</evidence>
<dbReference type="GO" id="GO:0005886">
    <property type="term" value="C:plasma membrane"/>
    <property type="evidence" value="ECO:0007669"/>
    <property type="project" value="TreeGrafter"/>
</dbReference>
<keyword evidence="2 6" id="KW-0677">Repeat</keyword>
<feature type="region of interest" description="Disordered" evidence="7">
    <location>
        <begin position="86"/>
        <end position="111"/>
    </location>
</feature>
<dbReference type="GO" id="GO:0012506">
    <property type="term" value="C:vesicle membrane"/>
    <property type="evidence" value="ECO:0007669"/>
    <property type="project" value="TreeGrafter"/>
</dbReference>
<dbReference type="PANTHER" id="PTHR10502:SF178">
    <property type="entry name" value="ANNEXIN"/>
    <property type="match status" value="1"/>
</dbReference>
<dbReference type="SUPFAM" id="SSF47874">
    <property type="entry name" value="Annexin"/>
    <property type="match status" value="1"/>
</dbReference>
<dbReference type="Gene3D" id="1.10.220.10">
    <property type="entry name" value="Annexin"/>
    <property type="match status" value="4"/>
</dbReference>
<dbReference type="GO" id="GO:0032506">
    <property type="term" value="P:cytokinetic process"/>
    <property type="evidence" value="ECO:0007669"/>
    <property type="project" value="TreeGrafter"/>
</dbReference>
<dbReference type="Proteomes" id="UP000829720">
    <property type="component" value="Unassembled WGS sequence"/>
</dbReference>
<comment type="caution">
    <text evidence="8">The sequence shown here is derived from an EMBL/GenBank/DDBJ whole genome shotgun (WGS) entry which is preliminary data.</text>
</comment>
<evidence type="ECO:0000256" key="4">
    <source>
        <dbReference type="ARBA" id="ARBA00023216"/>
    </source>
</evidence>
<dbReference type="GO" id="GO:0001786">
    <property type="term" value="F:phosphatidylserine binding"/>
    <property type="evidence" value="ECO:0007669"/>
    <property type="project" value="TreeGrafter"/>
</dbReference>
<dbReference type="FunFam" id="1.10.220.10:FF:000002">
    <property type="entry name" value="Annexin"/>
    <property type="match status" value="1"/>
</dbReference>
<dbReference type="PROSITE" id="PS51897">
    <property type="entry name" value="ANNEXIN_2"/>
    <property type="match status" value="4"/>
</dbReference>
<evidence type="ECO:0000256" key="3">
    <source>
        <dbReference type="ARBA" id="ARBA00022837"/>
    </source>
</evidence>
<evidence type="ECO:0000313" key="8">
    <source>
        <dbReference type="EMBL" id="KAI1886837.1"/>
    </source>
</evidence>
<dbReference type="FunFam" id="1.10.220.10:FF:000004">
    <property type="entry name" value="Annexin"/>
    <property type="match status" value="1"/>
</dbReference>
<evidence type="ECO:0000256" key="6">
    <source>
        <dbReference type="RuleBase" id="RU003540"/>
    </source>
</evidence>
<evidence type="ECO:0000313" key="9">
    <source>
        <dbReference type="Proteomes" id="UP000829720"/>
    </source>
</evidence>
<gene>
    <name evidence="8" type="ORF">AGOR_G00199910</name>
</gene>
<protein>
    <recommendedName>
        <fullName evidence="6">Annexin</fullName>
    </recommendedName>
</protein>
<dbReference type="GO" id="GO:0005737">
    <property type="term" value="C:cytoplasm"/>
    <property type="evidence" value="ECO:0007669"/>
    <property type="project" value="TreeGrafter"/>
</dbReference>
<dbReference type="GO" id="GO:0005544">
    <property type="term" value="F:calcium-dependent phospholipid binding"/>
    <property type="evidence" value="ECO:0007669"/>
    <property type="project" value="UniProtKB-KW"/>
</dbReference>
<comment type="similarity">
    <text evidence="1 6">Belongs to the annexin family.</text>
</comment>
<dbReference type="Pfam" id="PF00191">
    <property type="entry name" value="Annexin"/>
    <property type="match status" value="4"/>
</dbReference>
<dbReference type="InterPro" id="IPR037104">
    <property type="entry name" value="Annexin_sf"/>
</dbReference>
<accession>A0A8T3CSZ7</accession>
<keyword evidence="3 6" id="KW-0106">Calcium</keyword>
<dbReference type="InterPro" id="IPR018502">
    <property type="entry name" value="Annexin_repeat"/>
</dbReference>
<dbReference type="EMBL" id="JAERUA010000019">
    <property type="protein sequence ID" value="KAI1886837.1"/>
    <property type="molecule type" value="Genomic_DNA"/>
</dbReference>
<reference evidence="8" key="1">
    <citation type="submission" date="2021-01" db="EMBL/GenBank/DDBJ databases">
        <authorList>
            <person name="Zahm M."/>
            <person name="Roques C."/>
            <person name="Cabau C."/>
            <person name="Klopp C."/>
            <person name="Donnadieu C."/>
            <person name="Jouanno E."/>
            <person name="Lampietro C."/>
            <person name="Louis A."/>
            <person name="Herpin A."/>
            <person name="Echchiki A."/>
            <person name="Berthelot C."/>
            <person name="Parey E."/>
            <person name="Roest-Crollius H."/>
            <person name="Braasch I."/>
            <person name="Postlethwait J."/>
            <person name="Bobe J."/>
            <person name="Montfort J."/>
            <person name="Bouchez O."/>
            <person name="Begum T."/>
            <person name="Mejri S."/>
            <person name="Adams A."/>
            <person name="Chen W.-J."/>
            <person name="Guiguen Y."/>
        </authorList>
    </citation>
    <scope>NUCLEOTIDE SEQUENCE</scope>
    <source>
        <tissue evidence="8">Blood</tissue>
    </source>
</reference>
<keyword evidence="5 6" id="KW-0111">Calcium/phospholipid-binding</keyword>
<evidence type="ECO:0000256" key="1">
    <source>
        <dbReference type="ARBA" id="ARBA00007831"/>
    </source>
</evidence>
<dbReference type="FunFam" id="1.10.220.10:FF:000003">
    <property type="entry name" value="Annexin"/>
    <property type="match status" value="1"/>
</dbReference>
<dbReference type="GO" id="GO:0006909">
    <property type="term" value="P:phagocytosis"/>
    <property type="evidence" value="ECO:0007669"/>
    <property type="project" value="TreeGrafter"/>
</dbReference>
<keyword evidence="9" id="KW-1185">Reference proteome</keyword>
<keyword evidence="4 6" id="KW-0041">Annexin</keyword>
<dbReference type="PRINTS" id="PR00196">
    <property type="entry name" value="ANNEXIN"/>
</dbReference>
<dbReference type="GO" id="GO:0005634">
    <property type="term" value="C:nucleus"/>
    <property type="evidence" value="ECO:0007669"/>
    <property type="project" value="TreeGrafter"/>
</dbReference>